<evidence type="ECO:0000313" key="3">
    <source>
        <dbReference type="Proteomes" id="UP000805614"/>
    </source>
</evidence>
<dbReference type="SMART" id="SM00421">
    <property type="entry name" value="HTH_LUXR"/>
    <property type="match status" value="1"/>
</dbReference>
<dbReference type="PRINTS" id="PR00038">
    <property type="entry name" value="HTHLUXR"/>
</dbReference>
<dbReference type="Pfam" id="PF25872">
    <property type="entry name" value="HTH_77"/>
    <property type="match status" value="1"/>
</dbReference>
<dbReference type="InterPro" id="IPR058852">
    <property type="entry name" value="HTH_77"/>
</dbReference>
<dbReference type="CDD" id="cd06170">
    <property type="entry name" value="LuxR_C_like"/>
    <property type="match status" value="1"/>
</dbReference>
<dbReference type="PANTHER" id="PTHR47691">
    <property type="entry name" value="REGULATOR-RELATED"/>
    <property type="match status" value="1"/>
</dbReference>
<dbReference type="SUPFAM" id="SSF52540">
    <property type="entry name" value="P-loop containing nucleoside triphosphate hydrolases"/>
    <property type="match status" value="1"/>
</dbReference>
<dbReference type="InterPro" id="IPR011990">
    <property type="entry name" value="TPR-like_helical_dom_sf"/>
</dbReference>
<dbReference type="PROSITE" id="PS50043">
    <property type="entry name" value="HTH_LUXR_2"/>
    <property type="match status" value="1"/>
</dbReference>
<name>A0ABR7LUA8_9ACTN</name>
<dbReference type="InterPro" id="IPR036388">
    <property type="entry name" value="WH-like_DNA-bd_sf"/>
</dbReference>
<dbReference type="SUPFAM" id="SSF48452">
    <property type="entry name" value="TPR-like"/>
    <property type="match status" value="1"/>
</dbReference>
<proteinExistence type="predicted"/>
<dbReference type="InterPro" id="IPR016032">
    <property type="entry name" value="Sig_transdc_resp-reg_C-effctor"/>
</dbReference>
<dbReference type="InterPro" id="IPR049945">
    <property type="entry name" value="AAA_22"/>
</dbReference>
<dbReference type="PANTHER" id="PTHR47691:SF3">
    <property type="entry name" value="HTH-TYPE TRANSCRIPTIONAL REGULATOR RV0890C-RELATED"/>
    <property type="match status" value="1"/>
</dbReference>
<dbReference type="Gene3D" id="1.25.40.10">
    <property type="entry name" value="Tetratricopeptide repeat domain"/>
    <property type="match status" value="1"/>
</dbReference>
<evidence type="ECO:0000259" key="1">
    <source>
        <dbReference type="PROSITE" id="PS50043"/>
    </source>
</evidence>
<gene>
    <name evidence="2" type="ORF">HKK74_23405</name>
</gene>
<keyword evidence="3" id="KW-1185">Reference proteome</keyword>
<sequence length="809" mass="88027">MQNAQRFVLLGVGDPGSQTAHPFHSLGPLIGRSAELTALRRRVTESPERMVALTGPVGVGKSRLAAEVFKEACTSRRQGWFVDLGVMKSGDDLPERLAGALGCPEREDVPAPARLAAWWGEQDVLLVLDHCEHLMDDVVGLVRPLLAECTGLRVLVVGQEAPRMYGGSLFSLAPFVVAEERSPATLEQLSGIASIELLLHRTSVVRPGFALTDENREVVSELCRRLDGLPLAIELAAARLKLLTPGALLGELDEGLECLHGSRADTLSRHLSMSAAVAQSCDRLSVDERERFVRLAVFGGEFGITAAEAMMRPGDGPVQELLATLVDRNLLAQMERANGELGFSMLGTVRAYALALLDRMDELDRVRQSHAAYFLARARLAERELKGPGQAFWTEQLVNWDRELQRALAFFMERGNGHDAAALAVALRPYWMASGRLREGLDWLELVLAEDGVRGEPQAKVLEAAGELGAWLRCERAVERLLRAREIYRRLSDDRGAAACLHHLGLAAYIRGELGKAAGLLQDAVVARRAADDAHGHACAARDLAALRLDVGETAEARNLAEVAAEAFRRLKDARQLALTHTVLGAVAAEEGALAEAEEIADQVLRFFADGTDPIAVAGVLELTAHLLSKHGRDRERWRRCTLLLSAAHSLRAEAGCELSGHRRASRDDLAERARVRLGGSAFDHDWTEGRALSLRAAVDRALAPPPQEPTAVGDLDVGLPTPLTPREHEVAELVARGLTNREIARRLGIAEWTAVNHLRKIMRKLDCSSRVHVANWVANRQTEESAVAAPMQRRVGAASAVRASHFPG</sequence>
<dbReference type="InterPro" id="IPR000792">
    <property type="entry name" value="Tscrpt_reg_LuxR_C"/>
</dbReference>
<dbReference type="SUPFAM" id="SSF46894">
    <property type="entry name" value="C-terminal effector domain of the bipartite response regulators"/>
    <property type="match status" value="1"/>
</dbReference>
<accession>A0ABR7LUA8</accession>
<dbReference type="Pfam" id="PF00196">
    <property type="entry name" value="GerE"/>
    <property type="match status" value="1"/>
</dbReference>
<dbReference type="InterPro" id="IPR027417">
    <property type="entry name" value="P-loop_NTPase"/>
</dbReference>
<dbReference type="RefSeq" id="WP_187245430.1">
    <property type="nucleotide sequence ID" value="NZ_BAAAOK010000015.1"/>
</dbReference>
<reference evidence="2 3" key="1">
    <citation type="submission" date="2020-06" db="EMBL/GenBank/DDBJ databases">
        <title>Actinomadura xiongansis sp. nov., isolated from soil of Baiyangdian.</title>
        <authorList>
            <person name="Zhang X."/>
        </authorList>
    </citation>
    <scope>NUCLEOTIDE SEQUENCE [LARGE SCALE GENOMIC DNA]</scope>
    <source>
        <strain evidence="2 3">HBUM206468</strain>
    </source>
</reference>
<comment type="caution">
    <text evidence="2">The sequence shown here is derived from an EMBL/GenBank/DDBJ whole genome shotgun (WGS) entry which is preliminary data.</text>
</comment>
<feature type="domain" description="HTH luxR-type" evidence="1">
    <location>
        <begin position="717"/>
        <end position="782"/>
    </location>
</feature>
<protein>
    <submittedName>
        <fullName evidence="2">AAA family ATPase</fullName>
    </submittedName>
</protein>
<dbReference type="Proteomes" id="UP000805614">
    <property type="component" value="Unassembled WGS sequence"/>
</dbReference>
<dbReference type="EMBL" id="JABVEC010000018">
    <property type="protein sequence ID" value="MBC6468421.1"/>
    <property type="molecule type" value="Genomic_DNA"/>
</dbReference>
<organism evidence="2 3">
    <name type="scientific">Actinomadura alba</name>
    <dbReference type="NCBI Taxonomy" id="406431"/>
    <lineage>
        <taxon>Bacteria</taxon>
        <taxon>Bacillati</taxon>
        <taxon>Actinomycetota</taxon>
        <taxon>Actinomycetes</taxon>
        <taxon>Streptosporangiales</taxon>
        <taxon>Thermomonosporaceae</taxon>
        <taxon>Actinomadura</taxon>
    </lineage>
</organism>
<dbReference type="Pfam" id="PF13401">
    <property type="entry name" value="AAA_22"/>
    <property type="match status" value="1"/>
</dbReference>
<dbReference type="Gene3D" id="1.10.10.10">
    <property type="entry name" value="Winged helix-like DNA-binding domain superfamily/Winged helix DNA-binding domain"/>
    <property type="match status" value="1"/>
</dbReference>
<evidence type="ECO:0000313" key="2">
    <source>
        <dbReference type="EMBL" id="MBC6468421.1"/>
    </source>
</evidence>
<dbReference type="Gene3D" id="3.40.50.300">
    <property type="entry name" value="P-loop containing nucleotide triphosphate hydrolases"/>
    <property type="match status" value="1"/>
</dbReference>